<dbReference type="Gene3D" id="1.10.10.10">
    <property type="entry name" value="Winged helix-like DNA-binding domain superfamily/Winged helix DNA-binding domain"/>
    <property type="match status" value="1"/>
</dbReference>
<evidence type="ECO:0000256" key="5">
    <source>
        <dbReference type="ARBA" id="ARBA00023125"/>
    </source>
</evidence>
<keyword evidence="5" id="KW-0238">DNA-binding</keyword>
<dbReference type="Gene3D" id="3.30.1490.190">
    <property type="match status" value="1"/>
</dbReference>
<dbReference type="Proteomes" id="UP000238801">
    <property type="component" value="Unassembled WGS sequence"/>
</dbReference>
<evidence type="ECO:0000256" key="2">
    <source>
        <dbReference type="ARBA" id="ARBA00022491"/>
    </source>
</evidence>
<keyword evidence="10" id="KW-1185">Reference proteome</keyword>
<dbReference type="RefSeq" id="WP_106159293.1">
    <property type="nucleotide sequence ID" value="NZ_PVTT01000001.1"/>
</dbReference>
<evidence type="ECO:0000313" key="10">
    <source>
        <dbReference type="Proteomes" id="UP000238801"/>
    </source>
</evidence>
<keyword evidence="3 7" id="KW-0862">Zinc</keyword>
<proteinExistence type="inferred from homology"/>
<reference evidence="9 10" key="1">
    <citation type="submission" date="2018-03" db="EMBL/GenBank/DDBJ databases">
        <title>Genomic Encyclopedia of Archaeal and Bacterial Type Strains, Phase II (KMG-II): from individual species to whole genera.</title>
        <authorList>
            <person name="Goeker M."/>
        </authorList>
    </citation>
    <scope>NUCLEOTIDE SEQUENCE [LARGE SCALE GENOMIC DNA]</scope>
    <source>
        <strain evidence="9 10">DSM 29318</strain>
    </source>
</reference>
<organism evidence="9 10">
    <name type="scientific">Hasllibacter halocynthiae</name>
    <dbReference type="NCBI Taxonomy" id="595589"/>
    <lineage>
        <taxon>Bacteria</taxon>
        <taxon>Pseudomonadati</taxon>
        <taxon>Pseudomonadota</taxon>
        <taxon>Alphaproteobacteria</taxon>
        <taxon>Rhodobacterales</taxon>
        <taxon>Roseobacteraceae</taxon>
        <taxon>Hasllibacter</taxon>
    </lineage>
</organism>
<evidence type="ECO:0000256" key="1">
    <source>
        <dbReference type="ARBA" id="ARBA00007957"/>
    </source>
</evidence>
<evidence type="ECO:0000256" key="7">
    <source>
        <dbReference type="PIRSR" id="PIRSR602481-1"/>
    </source>
</evidence>
<dbReference type="InterPro" id="IPR036388">
    <property type="entry name" value="WH-like_DNA-bd_sf"/>
</dbReference>
<evidence type="ECO:0000256" key="8">
    <source>
        <dbReference type="PIRSR" id="PIRSR602481-2"/>
    </source>
</evidence>
<comment type="cofactor">
    <cofactor evidence="8">
        <name>Mn(2+)</name>
        <dbReference type="ChEBI" id="CHEBI:29035"/>
    </cofactor>
    <cofactor evidence="8">
        <name>Fe(2+)</name>
        <dbReference type="ChEBI" id="CHEBI:29033"/>
    </cofactor>
    <text evidence="8">Binds 1 Mn(2+) or Fe(2+) ion per subunit.</text>
</comment>
<comment type="caution">
    <text evidence="9">The sequence shown here is derived from an EMBL/GenBank/DDBJ whole genome shotgun (WGS) entry which is preliminary data.</text>
</comment>
<dbReference type="GO" id="GO:0045892">
    <property type="term" value="P:negative regulation of DNA-templated transcription"/>
    <property type="evidence" value="ECO:0007669"/>
    <property type="project" value="TreeGrafter"/>
</dbReference>
<feature type="binding site" evidence="8">
    <location>
        <position position="124"/>
    </location>
    <ligand>
        <name>Fe cation</name>
        <dbReference type="ChEBI" id="CHEBI:24875"/>
    </ligand>
</feature>
<evidence type="ECO:0000256" key="3">
    <source>
        <dbReference type="ARBA" id="ARBA00022833"/>
    </source>
</evidence>
<dbReference type="PANTHER" id="PTHR33202:SF6">
    <property type="entry name" value="ZINC UPTAKE REGULATION PROTEIN"/>
    <property type="match status" value="1"/>
</dbReference>
<dbReference type="AlphaFoldDB" id="A0A2T0X7G1"/>
<sequence>MIDFAPHDHDGCIASALAAAEEGCAARGLRLTDARRRVLEILLESHRALGAYDVLDRLRAEGRPAQPPLVYRALDFLVAQGFVHRIERLNAFVACARPGAEHAPAFLICRACEAVAEMPVAPEEGRLGSAARATGFALEATTLEAEGLCPNCRGAVA</sequence>
<keyword evidence="8" id="KW-0408">Iron</keyword>
<protein>
    <submittedName>
        <fullName evidence="9">Fur family zinc uptake transcriptional regulator</fullName>
    </submittedName>
</protein>
<dbReference type="InterPro" id="IPR002481">
    <property type="entry name" value="FUR"/>
</dbReference>
<name>A0A2T0X7G1_9RHOB</name>
<keyword evidence="7" id="KW-0479">Metal-binding</keyword>
<dbReference type="InterPro" id="IPR043135">
    <property type="entry name" value="Fur_C"/>
</dbReference>
<evidence type="ECO:0000313" key="9">
    <source>
        <dbReference type="EMBL" id="PRY94835.1"/>
    </source>
</evidence>
<dbReference type="InterPro" id="IPR036390">
    <property type="entry name" value="WH_DNA-bd_sf"/>
</dbReference>
<dbReference type="EMBL" id="PVTT01000001">
    <property type="protein sequence ID" value="PRY94835.1"/>
    <property type="molecule type" value="Genomic_DNA"/>
</dbReference>
<evidence type="ECO:0000256" key="4">
    <source>
        <dbReference type="ARBA" id="ARBA00023015"/>
    </source>
</evidence>
<dbReference type="OrthoDB" id="9801127at2"/>
<dbReference type="GO" id="GO:1900376">
    <property type="term" value="P:regulation of secondary metabolite biosynthetic process"/>
    <property type="evidence" value="ECO:0007669"/>
    <property type="project" value="TreeGrafter"/>
</dbReference>
<comment type="cofactor">
    <cofactor evidence="7">
        <name>Zn(2+)</name>
        <dbReference type="ChEBI" id="CHEBI:29105"/>
    </cofactor>
    <text evidence="7">Binds 1 zinc ion per subunit.</text>
</comment>
<feature type="binding site" evidence="7">
    <location>
        <position position="109"/>
    </location>
    <ligand>
        <name>Zn(2+)</name>
        <dbReference type="ChEBI" id="CHEBI:29105"/>
    </ligand>
</feature>
<dbReference type="GO" id="GO:0003700">
    <property type="term" value="F:DNA-binding transcription factor activity"/>
    <property type="evidence" value="ECO:0007669"/>
    <property type="project" value="InterPro"/>
</dbReference>
<feature type="binding site" evidence="7">
    <location>
        <position position="149"/>
    </location>
    <ligand>
        <name>Zn(2+)</name>
        <dbReference type="ChEBI" id="CHEBI:29105"/>
    </ligand>
</feature>
<dbReference type="PANTHER" id="PTHR33202">
    <property type="entry name" value="ZINC UPTAKE REGULATION PROTEIN"/>
    <property type="match status" value="1"/>
</dbReference>
<dbReference type="GO" id="GO:0008270">
    <property type="term" value="F:zinc ion binding"/>
    <property type="evidence" value="ECO:0007669"/>
    <property type="project" value="TreeGrafter"/>
</dbReference>
<accession>A0A2T0X7G1</accession>
<dbReference type="SUPFAM" id="SSF46785">
    <property type="entry name" value="Winged helix' DNA-binding domain"/>
    <property type="match status" value="1"/>
</dbReference>
<feature type="binding site" evidence="7">
    <location>
        <position position="152"/>
    </location>
    <ligand>
        <name>Zn(2+)</name>
        <dbReference type="ChEBI" id="CHEBI:29105"/>
    </ligand>
</feature>
<dbReference type="Pfam" id="PF01475">
    <property type="entry name" value="FUR"/>
    <property type="match status" value="1"/>
</dbReference>
<comment type="similarity">
    <text evidence="1">Belongs to the Fur family.</text>
</comment>
<gene>
    <name evidence="9" type="ORF">BCF33_0437</name>
</gene>
<feature type="binding site" evidence="7">
    <location>
        <position position="112"/>
    </location>
    <ligand>
        <name>Zn(2+)</name>
        <dbReference type="ChEBI" id="CHEBI:29105"/>
    </ligand>
</feature>
<evidence type="ECO:0000256" key="6">
    <source>
        <dbReference type="ARBA" id="ARBA00023163"/>
    </source>
</evidence>
<keyword evidence="2" id="KW-0678">Repressor</keyword>
<keyword evidence="4" id="KW-0805">Transcription regulation</keyword>
<dbReference type="GO" id="GO:0005829">
    <property type="term" value="C:cytosol"/>
    <property type="evidence" value="ECO:0007669"/>
    <property type="project" value="TreeGrafter"/>
</dbReference>
<dbReference type="GO" id="GO:0000976">
    <property type="term" value="F:transcription cis-regulatory region binding"/>
    <property type="evidence" value="ECO:0007669"/>
    <property type="project" value="TreeGrafter"/>
</dbReference>
<keyword evidence="6" id="KW-0804">Transcription</keyword>